<dbReference type="GO" id="GO:0016020">
    <property type="term" value="C:membrane"/>
    <property type="evidence" value="ECO:0007669"/>
    <property type="project" value="UniProtKB-SubCell"/>
</dbReference>
<name>A0A820RU36_9BILA</name>
<evidence type="ECO:0000256" key="1">
    <source>
        <dbReference type="ARBA" id="ARBA00004141"/>
    </source>
</evidence>
<evidence type="ECO:0000256" key="5">
    <source>
        <dbReference type="PROSITE-ProRule" id="PRU00282"/>
    </source>
</evidence>
<evidence type="ECO:0000313" key="8">
    <source>
        <dbReference type="Proteomes" id="UP000663881"/>
    </source>
</evidence>
<dbReference type="Pfam" id="PF00153">
    <property type="entry name" value="Mito_carr"/>
    <property type="match status" value="1"/>
</dbReference>
<evidence type="ECO:0000313" key="7">
    <source>
        <dbReference type="EMBL" id="CAF4441525.1"/>
    </source>
</evidence>
<keyword evidence="6" id="KW-0813">Transport</keyword>
<organism evidence="7 8">
    <name type="scientific">Adineta steineri</name>
    <dbReference type="NCBI Taxonomy" id="433720"/>
    <lineage>
        <taxon>Eukaryota</taxon>
        <taxon>Metazoa</taxon>
        <taxon>Spiralia</taxon>
        <taxon>Gnathifera</taxon>
        <taxon>Rotifera</taxon>
        <taxon>Eurotatoria</taxon>
        <taxon>Bdelloidea</taxon>
        <taxon>Adinetida</taxon>
        <taxon>Adinetidae</taxon>
        <taxon>Adineta</taxon>
    </lineage>
</organism>
<reference evidence="7" key="1">
    <citation type="submission" date="2021-02" db="EMBL/GenBank/DDBJ databases">
        <authorList>
            <person name="Nowell W R."/>
        </authorList>
    </citation>
    <scope>NUCLEOTIDE SEQUENCE</scope>
</reference>
<evidence type="ECO:0000256" key="3">
    <source>
        <dbReference type="ARBA" id="ARBA00022692"/>
    </source>
</evidence>
<keyword evidence="3 5" id="KW-0812">Transmembrane</keyword>
<dbReference type="PROSITE" id="PS50920">
    <property type="entry name" value="SOLCAR"/>
    <property type="match status" value="1"/>
</dbReference>
<feature type="repeat" description="Solcar" evidence="5">
    <location>
        <begin position="1"/>
        <end position="32"/>
    </location>
</feature>
<comment type="similarity">
    <text evidence="2 6">Belongs to the mitochondrial carrier (TC 2.A.29) family.</text>
</comment>
<dbReference type="InterPro" id="IPR023395">
    <property type="entry name" value="MCP_dom_sf"/>
</dbReference>
<comment type="subcellular location">
    <subcellularLocation>
        <location evidence="1">Membrane</location>
        <topology evidence="1">Multi-pass membrane protein</topology>
    </subcellularLocation>
</comment>
<dbReference type="SUPFAM" id="SSF103506">
    <property type="entry name" value="Mitochondrial carrier"/>
    <property type="match status" value="1"/>
</dbReference>
<dbReference type="Gene3D" id="1.50.40.10">
    <property type="entry name" value="Mitochondrial carrier domain"/>
    <property type="match status" value="1"/>
</dbReference>
<accession>A0A820RU36</accession>
<comment type="caution">
    <text evidence="7">The sequence shown here is derived from an EMBL/GenBank/DDBJ whole genome shotgun (WGS) entry which is preliminary data.</text>
</comment>
<gene>
    <name evidence="7" type="ORF">OKA104_LOCUS53658</name>
</gene>
<dbReference type="AlphaFoldDB" id="A0A820RU36"/>
<dbReference type="Proteomes" id="UP000663881">
    <property type="component" value="Unassembled WGS sequence"/>
</dbReference>
<evidence type="ECO:0000256" key="4">
    <source>
        <dbReference type="ARBA" id="ARBA00023136"/>
    </source>
</evidence>
<evidence type="ECO:0000256" key="2">
    <source>
        <dbReference type="ARBA" id="ARBA00006375"/>
    </source>
</evidence>
<evidence type="ECO:0000256" key="6">
    <source>
        <dbReference type="RuleBase" id="RU000488"/>
    </source>
</evidence>
<dbReference type="EMBL" id="CAJOAY010033896">
    <property type="protein sequence ID" value="CAF4441525.1"/>
    <property type="molecule type" value="Genomic_DNA"/>
</dbReference>
<dbReference type="InterPro" id="IPR018108">
    <property type="entry name" value="MCP_transmembrane"/>
</dbReference>
<sequence length="37" mass="4194">FLALYAGLLPTLIRTFLATGTLFITYEQVRSILHRAI</sequence>
<protein>
    <submittedName>
        <fullName evidence="7">Uncharacterized protein</fullName>
    </submittedName>
</protein>
<proteinExistence type="inferred from homology"/>
<keyword evidence="4 5" id="KW-0472">Membrane</keyword>
<feature type="non-terminal residue" evidence="7">
    <location>
        <position position="1"/>
    </location>
</feature>